<dbReference type="PRINTS" id="PR00344">
    <property type="entry name" value="BCTRLSENSOR"/>
</dbReference>
<dbReference type="InterPro" id="IPR035965">
    <property type="entry name" value="PAS-like_dom_sf"/>
</dbReference>
<organism evidence="9 10">
    <name type="scientific">Natronoglomus mannanivorans</name>
    <dbReference type="NCBI Taxonomy" id="2979990"/>
    <lineage>
        <taxon>Archaea</taxon>
        <taxon>Methanobacteriati</taxon>
        <taxon>Methanobacteriota</taxon>
        <taxon>Stenosarchaea group</taxon>
        <taxon>Halobacteria</taxon>
        <taxon>Halobacteriales</taxon>
        <taxon>Natrialbaceae</taxon>
        <taxon>Natronoglomus</taxon>
    </lineage>
</organism>
<evidence type="ECO:0000256" key="2">
    <source>
        <dbReference type="ARBA" id="ARBA00012438"/>
    </source>
</evidence>
<dbReference type="Proteomes" id="UP001321018">
    <property type="component" value="Unassembled WGS sequence"/>
</dbReference>
<name>A0AAP3E0V9_9EURY</name>
<keyword evidence="3" id="KW-0597">Phosphoprotein</keyword>
<dbReference type="Pfam" id="PF02518">
    <property type="entry name" value="HATPase_c"/>
    <property type="match status" value="1"/>
</dbReference>
<dbReference type="CDD" id="cd00075">
    <property type="entry name" value="HATPase"/>
    <property type="match status" value="1"/>
</dbReference>
<gene>
    <name evidence="9" type="ORF">OB960_03590</name>
</gene>
<dbReference type="SMART" id="SM00387">
    <property type="entry name" value="HATPase_c"/>
    <property type="match status" value="1"/>
</dbReference>
<dbReference type="SMART" id="SM00388">
    <property type="entry name" value="HisKA"/>
    <property type="match status" value="1"/>
</dbReference>
<dbReference type="Pfam" id="PF08448">
    <property type="entry name" value="PAS_4"/>
    <property type="match status" value="1"/>
</dbReference>
<proteinExistence type="predicted"/>
<dbReference type="AlphaFoldDB" id="A0AAP3E0V9"/>
<feature type="region of interest" description="Disordered" evidence="7">
    <location>
        <begin position="358"/>
        <end position="379"/>
    </location>
</feature>
<evidence type="ECO:0000256" key="5">
    <source>
        <dbReference type="ARBA" id="ARBA00022777"/>
    </source>
</evidence>
<comment type="catalytic activity">
    <reaction evidence="1">
        <text>ATP + protein L-histidine = ADP + protein N-phospho-L-histidine.</text>
        <dbReference type="EC" id="2.7.13.3"/>
    </reaction>
</comment>
<dbReference type="EC" id="2.7.13.3" evidence="2"/>
<dbReference type="InterPro" id="IPR004358">
    <property type="entry name" value="Sig_transdc_His_kin-like_C"/>
</dbReference>
<dbReference type="InterPro" id="IPR013656">
    <property type="entry name" value="PAS_4"/>
</dbReference>
<dbReference type="EMBL" id="JAOPKA010000001">
    <property type="protein sequence ID" value="MCU4740479.1"/>
    <property type="molecule type" value="Genomic_DNA"/>
</dbReference>
<sequence length="379" mass="40680">MTSRGALTTAGFDALPAQIALLDDTGEIVYTNRAWETFGRTNDRFAARKDVGSNYLSVCGGSDDDDATAAAEGIRSVIDGDTDEFTLEYPCHSPDERRWFTMRAAPFECDGDRFVLVMHTNITERRLAEERVQTQADRMSGFARLLSHDLRNPLSVARAEAEVLAEIATGSIGDEGGPESDHGYDDHDGVDGLLSSLERMETIIDDGLVLVSAEADTIDSTAVTPLERLATDAWSHVETADARLDVDESVAIRADSDLAGHLFENLFRNSIEHGGANVTVRVGPLENGFYIEDDGPGIPPADRQAVFDSGYTTTETGSGFGLAIVQQVVAAHGWSIEVSNGCDGGARFEVTGVGTVSTGSKVTEGNRTETRTETGHRSL</sequence>
<evidence type="ECO:0000256" key="6">
    <source>
        <dbReference type="ARBA" id="ARBA00023012"/>
    </source>
</evidence>
<keyword evidence="5 9" id="KW-0418">Kinase</keyword>
<dbReference type="InterPro" id="IPR050736">
    <property type="entry name" value="Sensor_HK_Regulatory"/>
</dbReference>
<evidence type="ECO:0000313" key="10">
    <source>
        <dbReference type="Proteomes" id="UP001321018"/>
    </source>
</evidence>
<dbReference type="SUPFAM" id="SSF55874">
    <property type="entry name" value="ATPase domain of HSP90 chaperone/DNA topoisomerase II/histidine kinase"/>
    <property type="match status" value="1"/>
</dbReference>
<dbReference type="CDD" id="cd00082">
    <property type="entry name" value="HisKA"/>
    <property type="match status" value="1"/>
</dbReference>
<dbReference type="GO" id="GO:0000155">
    <property type="term" value="F:phosphorelay sensor kinase activity"/>
    <property type="evidence" value="ECO:0007669"/>
    <property type="project" value="InterPro"/>
</dbReference>
<dbReference type="PROSITE" id="PS50109">
    <property type="entry name" value="HIS_KIN"/>
    <property type="match status" value="1"/>
</dbReference>
<dbReference type="SUPFAM" id="SSF55785">
    <property type="entry name" value="PYP-like sensor domain (PAS domain)"/>
    <property type="match status" value="1"/>
</dbReference>
<dbReference type="RefSeq" id="WP_338002308.1">
    <property type="nucleotide sequence ID" value="NZ_JAOPKA010000001.1"/>
</dbReference>
<dbReference type="InterPro" id="IPR003594">
    <property type="entry name" value="HATPase_dom"/>
</dbReference>
<keyword evidence="4" id="KW-0808">Transferase</keyword>
<evidence type="ECO:0000256" key="7">
    <source>
        <dbReference type="SAM" id="MobiDB-lite"/>
    </source>
</evidence>
<dbReference type="Gene3D" id="1.10.287.130">
    <property type="match status" value="1"/>
</dbReference>
<dbReference type="SUPFAM" id="SSF47384">
    <property type="entry name" value="Homodimeric domain of signal transducing histidine kinase"/>
    <property type="match status" value="1"/>
</dbReference>
<dbReference type="InterPro" id="IPR036890">
    <property type="entry name" value="HATPase_C_sf"/>
</dbReference>
<feature type="domain" description="Histidine kinase" evidence="8">
    <location>
        <begin position="145"/>
        <end position="351"/>
    </location>
</feature>
<evidence type="ECO:0000256" key="1">
    <source>
        <dbReference type="ARBA" id="ARBA00000085"/>
    </source>
</evidence>
<dbReference type="PANTHER" id="PTHR43711">
    <property type="entry name" value="TWO-COMPONENT HISTIDINE KINASE"/>
    <property type="match status" value="1"/>
</dbReference>
<reference evidence="9" key="1">
    <citation type="submission" date="2022-09" db="EMBL/GenBank/DDBJ databases">
        <title>Enrichment on poylsaccharides allowed isolation of novel metabolic and taxonomic groups of Haloarchaea.</title>
        <authorList>
            <person name="Sorokin D.Y."/>
            <person name="Elcheninov A.G."/>
            <person name="Khizhniak T.V."/>
            <person name="Kolganova T.V."/>
            <person name="Kublanov I.V."/>
        </authorList>
    </citation>
    <scope>NUCLEOTIDE SEQUENCE</scope>
    <source>
        <strain evidence="9">AArc-xg1-1</strain>
    </source>
</reference>
<dbReference type="InterPro" id="IPR036097">
    <property type="entry name" value="HisK_dim/P_sf"/>
</dbReference>
<keyword evidence="6" id="KW-0902">Two-component regulatory system</keyword>
<dbReference type="Gene3D" id="3.30.565.10">
    <property type="entry name" value="Histidine kinase-like ATPase, C-terminal domain"/>
    <property type="match status" value="1"/>
</dbReference>
<feature type="compositionally biased region" description="Basic and acidic residues" evidence="7">
    <location>
        <begin position="364"/>
        <end position="379"/>
    </location>
</feature>
<evidence type="ECO:0000259" key="8">
    <source>
        <dbReference type="PROSITE" id="PS50109"/>
    </source>
</evidence>
<dbReference type="Gene3D" id="3.30.450.20">
    <property type="entry name" value="PAS domain"/>
    <property type="match status" value="1"/>
</dbReference>
<protein>
    <recommendedName>
        <fullName evidence="2">histidine kinase</fullName>
        <ecNumber evidence="2">2.7.13.3</ecNumber>
    </recommendedName>
</protein>
<evidence type="ECO:0000256" key="4">
    <source>
        <dbReference type="ARBA" id="ARBA00022679"/>
    </source>
</evidence>
<dbReference type="Pfam" id="PF00512">
    <property type="entry name" value="HisKA"/>
    <property type="match status" value="1"/>
</dbReference>
<dbReference type="PANTHER" id="PTHR43711:SF1">
    <property type="entry name" value="HISTIDINE KINASE 1"/>
    <property type="match status" value="1"/>
</dbReference>
<dbReference type="InterPro" id="IPR005467">
    <property type="entry name" value="His_kinase_dom"/>
</dbReference>
<evidence type="ECO:0000313" key="9">
    <source>
        <dbReference type="EMBL" id="MCU4740479.1"/>
    </source>
</evidence>
<accession>A0AAP3E0V9</accession>
<comment type="caution">
    <text evidence="9">The sequence shown here is derived from an EMBL/GenBank/DDBJ whole genome shotgun (WGS) entry which is preliminary data.</text>
</comment>
<evidence type="ECO:0000256" key="3">
    <source>
        <dbReference type="ARBA" id="ARBA00022553"/>
    </source>
</evidence>
<dbReference type="InterPro" id="IPR003661">
    <property type="entry name" value="HisK_dim/P_dom"/>
</dbReference>